<proteinExistence type="predicted"/>
<dbReference type="EMBL" id="CAADFP010000056">
    <property type="protein sequence ID" value="VFK28032.1"/>
    <property type="molecule type" value="Genomic_DNA"/>
</dbReference>
<dbReference type="AlphaFoldDB" id="A0A450XFE8"/>
<accession>A0A450XFE8</accession>
<name>A0A450XFE8_9GAMM</name>
<evidence type="ECO:0000313" key="1">
    <source>
        <dbReference type="EMBL" id="VFK28032.1"/>
    </source>
</evidence>
<reference evidence="1" key="1">
    <citation type="submission" date="2019-02" db="EMBL/GenBank/DDBJ databases">
        <authorList>
            <person name="Gruber-Vodicka R. H."/>
            <person name="Seah K. B. B."/>
        </authorList>
    </citation>
    <scope>NUCLEOTIDE SEQUENCE</scope>
    <source>
        <strain evidence="1">BECK_S426</strain>
    </source>
</reference>
<organism evidence="1">
    <name type="scientific">Candidatus Kentrum sp. LPFa</name>
    <dbReference type="NCBI Taxonomy" id="2126335"/>
    <lineage>
        <taxon>Bacteria</taxon>
        <taxon>Pseudomonadati</taxon>
        <taxon>Pseudomonadota</taxon>
        <taxon>Gammaproteobacteria</taxon>
        <taxon>Candidatus Kentrum</taxon>
    </lineage>
</organism>
<gene>
    <name evidence="1" type="ORF">BECKLPF1236C_GA0070990_1005616</name>
</gene>
<sequence length="64" mass="7432">MIRQWQLFDFILDRLKMPILVYQNGVFAFGQSGDATVGEIQAFDSGYLVDDFKLRPLRDDIFSN</sequence>
<protein>
    <submittedName>
        <fullName evidence="1">Uncharacterized protein</fullName>
    </submittedName>
</protein>